<dbReference type="EMBL" id="BQNB010015990">
    <property type="protein sequence ID" value="GJT46484.1"/>
    <property type="molecule type" value="Genomic_DNA"/>
</dbReference>
<protein>
    <submittedName>
        <fullName evidence="2">Breast cancer susceptibility 2 homolog B-like protein</fullName>
    </submittedName>
</protein>
<gene>
    <name evidence="2" type="ORF">Tco_0955199</name>
</gene>
<dbReference type="PANTHER" id="PTHR33067:SF9">
    <property type="entry name" value="RNA-DIRECTED DNA POLYMERASE"/>
    <property type="match status" value="1"/>
</dbReference>
<dbReference type="InterPro" id="IPR021109">
    <property type="entry name" value="Peptidase_aspartic_dom_sf"/>
</dbReference>
<keyword evidence="3" id="KW-1185">Reference proteome</keyword>
<dbReference type="Gene3D" id="2.40.70.10">
    <property type="entry name" value="Acid Proteases"/>
    <property type="match status" value="1"/>
</dbReference>
<dbReference type="PANTHER" id="PTHR33067">
    <property type="entry name" value="RNA-DIRECTED DNA POLYMERASE-RELATED"/>
    <property type="match status" value="1"/>
</dbReference>
<accession>A0ABQ5E6K3</accession>
<reference evidence="2" key="2">
    <citation type="submission" date="2022-01" db="EMBL/GenBank/DDBJ databases">
        <authorList>
            <person name="Yamashiro T."/>
            <person name="Shiraishi A."/>
            <person name="Satake H."/>
            <person name="Nakayama K."/>
        </authorList>
    </citation>
    <scope>NUCLEOTIDE SEQUENCE</scope>
</reference>
<proteinExistence type="predicted"/>
<reference evidence="2" key="1">
    <citation type="journal article" date="2022" name="Int. J. Mol. Sci.">
        <title>Draft Genome of Tanacetum Coccineum: Genomic Comparison of Closely Related Tanacetum-Family Plants.</title>
        <authorList>
            <person name="Yamashiro T."/>
            <person name="Shiraishi A."/>
            <person name="Nakayama K."/>
            <person name="Satake H."/>
        </authorList>
    </citation>
    <scope>NUCLEOTIDE SEQUENCE</scope>
</reference>
<evidence type="ECO:0000313" key="2">
    <source>
        <dbReference type="EMBL" id="GJT46484.1"/>
    </source>
</evidence>
<evidence type="ECO:0000313" key="3">
    <source>
        <dbReference type="Proteomes" id="UP001151760"/>
    </source>
</evidence>
<name>A0ABQ5E6K3_9ASTR</name>
<dbReference type="CDD" id="cd00303">
    <property type="entry name" value="retropepsin_like"/>
    <property type="match status" value="1"/>
</dbReference>
<comment type="caution">
    <text evidence="2">The sequence shown here is derived from an EMBL/GenBank/DDBJ whole genome shotgun (WGS) entry which is preliminary data.</text>
</comment>
<organism evidence="2 3">
    <name type="scientific">Tanacetum coccineum</name>
    <dbReference type="NCBI Taxonomy" id="301880"/>
    <lineage>
        <taxon>Eukaryota</taxon>
        <taxon>Viridiplantae</taxon>
        <taxon>Streptophyta</taxon>
        <taxon>Embryophyta</taxon>
        <taxon>Tracheophyta</taxon>
        <taxon>Spermatophyta</taxon>
        <taxon>Magnoliopsida</taxon>
        <taxon>eudicotyledons</taxon>
        <taxon>Gunneridae</taxon>
        <taxon>Pentapetalae</taxon>
        <taxon>asterids</taxon>
        <taxon>campanulids</taxon>
        <taxon>Asterales</taxon>
        <taxon>Asteraceae</taxon>
        <taxon>Asteroideae</taxon>
        <taxon>Anthemideae</taxon>
        <taxon>Anthemidinae</taxon>
        <taxon>Tanacetum</taxon>
    </lineage>
</organism>
<feature type="region of interest" description="Disordered" evidence="1">
    <location>
        <begin position="104"/>
        <end position="135"/>
    </location>
</feature>
<evidence type="ECO:0000256" key="1">
    <source>
        <dbReference type="SAM" id="MobiDB-lite"/>
    </source>
</evidence>
<dbReference type="Proteomes" id="UP001151760">
    <property type="component" value="Unassembled WGS sequence"/>
</dbReference>
<sequence length="314" mass="35256">MEDPGLFTLPCRLGDSKPFDTLADLGSCVNIIPLYLFKKLNIGLLEETDHIFGLADRTKSYPVGIVKDVEVHIGKLKLLNDFYLEEKESLGCIRCKKEQTLGEGGSTLIDSHGKRESYKPRPSSDGVGGDEVVPEGQQRAAPVVDTAVGEPLGMGYGALRRQEIASREGQMPSVFEVDPKDGREYIDVPAYPPRAPLVQTPPSPEWSFTPGQFWRLRIIDFELEPGKMQGKLIHDHTVRLGELSLALFERYDRDIRELFTRSEAVRAALWHAISDTQMENQELRLQIAKERCARLDLAKIVNSMRRGQEPRGDV</sequence>